<accession>A0A9W7YFZ6</accession>
<dbReference type="Proteomes" id="UP001143981">
    <property type="component" value="Unassembled WGS sequence"/>
</dbReference>
<dbReference type="EMBL" id="JANBOI010000201">
    <property type="protein sequence ID" value="KAJ1732715.1"/>
    <property type="molecule type" value="Genomic_DNA"/>
</dbReference>
<dbReference type="PANTHER" id="PTHR37984:SF5">
    <property type="entry name" value="PROTEIN NYNRIN-LIKE"/>
    <property type="match status" value="1"/>
</dbReference>
<keyword evidence="3" id="KW-1185">Reference proteome</keyword>
<dbReference type="SUPFAM" id="SSF53098">
    <property type="entry name" value="Ribonuclease H-like"/>
    <property type="match status" value="1"/>
</dbReference>
<dbReference type="OrthoDB" id="6623529at2759"/>
<evidence type="ECO:0000313" key="2">
    <source>
        <dbReference type="EMBL" id="KAJ1732715.1"/>
    </source>
</evidence>
<comment type="caution">
    <text evidence="2">The sequence shown here is derived from an EMBL/GenBank/DDBJ whole genome shotgun (WGS) entry which is preliminary data.</text>
</comment>
<dbReference type="PANTHER" id="PTHR37984">
    <property type="entry name" value="PROTEIN CBG26694"/>
    <property type="match status" value="1"/>
</dbReference>
<sequence>MVMSQLHHPCKHLYVDFLHVRRWGNEALDALITVDSASRYMEVYPLLDMTASSLTTTLHKGWFAAHGTLHFLTSNNRPQLVSAAFEQFLAGHGIQHICMLLYLPQSDLAESTVKKFKMLLQQCWADDPARVSWTQFIPCIIATYAVMCAKTMANTPAAVFFSHEATSSDDTFVLWPFKGVVPTEEQLAYQMFKQVQSHCTMVCTWANAHMNCGVHRQWFKPGEWVMMWLQPIPTNLAALFAHQRGPFCVVAHHSTTYLLTWHDGIPLPAPVPGNTLMLYLMDKDMALEDLLLAVAGDLKGNSAGLP</sequence>
<dbReference type="InterPro" id="IPR012337">
    <property type="entry name" value="RNaseH-like_sf"/>
</dbReference>
<evidence type="ECO:0000259" key="1">
    <source>
        <dbReference type="PROSITE" id="PS50994"/>
    </source>
</evidence>
<feature type="domain" description="Integrase catalytic" evidence="1">
    <location>
        <begin position="5"/>
        <end position="164"/>
    </location>
</feature>
<dbReference type="Pfam" id="PF00665">
    <property type="entry name" value="rve"/>
    <property type="match status" value="1"/>
</dbReference>
<dbReference type="GO" id="GO:0005634">
    <property type="term" value="C:nucleus"/>
    <property type="evidence" value="ECO:0007669"/>
    <property type="project" value="UniProtKB-ARBA"/>
</dbReference>
<dbReference type="GO" id="GO:0003676">
    <property type="term" value="F:nucleic acid binding"/>
    <property type="evidence" value="ECO:0007669"/>
    <property type="project" value="InterPro"/>
</dbReference>
<proteinExistence type="predicted"/>
<dbReference type="GO" id="GO:0015074">
    <property type="term" value="P:DNA integration"/>
    <property type="evidence" value="ECO:0007669"/>
    <property type="project" value="InterPro"/>
</dbReference>
<gene>
    <name evidence="2" type="ORF">LPJ61_001919</name>
</gene>
<dbReference type="PROSITE" id="PS50994">
    <property type="entry name" value="INTEGRASE"/>
    <property type="match status" value="1"/>
</dbReference>
<reference evidence="2" key="1">
    <citation type="submission" date="2022-07" db="EMBL/GenBank/DDBJ databases">
        <title>Phylogenomic reconstructions and comparative analyses of Kickxellomycotina fungi.</title>
        <authorList>
            <person name="Reynolds N.K."/>
            <person name="Stajich J.E."/>
            <person name="Barry K."/>
            <person name="Grigoriev I.V."/>
            <person name="Crous P."/>
            <person name="Smith M.E."/>
        </authorList>
    </citation>
    <scope>NUCLEOTIDE SEQUENCE</scope>
    <source>
        <strain evidence="2">BCRC 34381</strain>
    </source>
</reference>
<dbReference type="InterPro" id="IPR001584">
    <property type="entry name" value="Integrase_cat-core"/>
</dbReference>
<protein>
    <recommendedName>
        <fullName evidence="1">Integrase catalytic domain-containing protein</fullName>
    </recommendedName>
</protein>
<dbReference type="Gene3D" id="3.30.420.10">
    <property type="entry name" value="Ribonuclease H-like superfamily/Ribonuclease H"/>
    <property type="match status" value="1"/>
</dbReference>
<dbReference type="InterPro" id="IPR036397">
    <property type="entry name" value="RNaseH_sf"/>
</dbReference>
<evidence type="ECO:0000313" key="3">
    <source>
        <dbReference type="Proteomes" id="UP001143981"/>
    </source>
</evidence>
<name>A0A9W7YFZ6_9FUNG</name>
<organism evidence="2 3">
    <name type="scientific">Coemansia biformis</name>
    <dbReference type="NCBI Taxonomy" id="1286918"/>
    <lineage>
        <taxon>Eukaryota</taxon>
        <taxon>Fungi</taxon>
        <taxon>Fungi incertae sedis</taxon>
        <taxon>Zoopagomycota</taxon>
        <taxon>Kickxellomycotina</taxon>
        <taxon>Kickxellomycetes</taxon>
        <taxon>Kickxellales</taxon>
        <taxon>Kickxellaceae</taxon>
        <taxon>Coemansia</taxon>
    </lineage>
</organism>
<dbReference type="AlphaFoldDB" id="A0A9W7YFZ6"/>
<dbReference type="InterPro" id="IPR050951">
    <property type="entry name" value="Retrovirus_Pol_polyprotein"/>
</dbReference>